<keyword evidence="8" id="KW-1185">Reference proteome</keyword>
<dbReference type="GO" id="GO:0005929">
    <property type="term" value="C:cilium"/>
    <property type="evidence" value="ECO:0007669"/>
    <property type="project" value="UniProtKB-SubCell"/>
</dbReference>
<comment type="subcellular location">
    <subcellularLocation>
        <location evidence="1">Cell projection</location>
        <location evidence="1">Cilium</location>
    </subcellularLocation>
    <subcellularLocation>
        <location evidence="2">Cytoplasm</location>
    </subcellularLocation>
</comment>
<dbReference type="Pfam" id="PF23316">
    <property type="entry name" value="Ig_DLEC1_6th"/>
    <property type="match status" value="1"/>
</dbReference>
<dbReference type="GO" id="GO:0005737">
    <property type="term" value="C:cytoplasm"/>
    <property type="evidence" value="ECO:0007669"/>
    <property type="project" value="UniProtKB-SubCell"/>
</dbReference>
<keyword evidence="5" id="KW-0966">Cell projection</keyword>
<dbReference type="EMBL" id="UYRS01000033">
    <property type="protein sequence ID" value="VDK20603.1"/>
    <property type="molecule type" value="Genomic_DNA"/>
</dbReference>
<dbReference type="Pfam" id="PF22544">
    <property type="entry name" value="HYDIN_VesB_CFA65-like_Ig"/>
    <property type="match status" value="1"/>
</dbReference>
<evidence type="ECO:0000256" key="3">
    <source>
        <dbReference type="ARBA" id="ARBA00022490"/>
    </source>
</evidence>
<evidence type="ECO:0000256" key="5">
    <source>
        <dbReference type="ARBA" id="ARBA00023273"/>
    </source>
</evidence>
<name>A0A0R3VSW5_TAEAS</name>
<dbReference type="InterPro" id="IPR033304">
    <property type="entry name" value="DLEC1"/>
</dbReference>
<organism evidence="9">
    <name type="scientific">Taenia asiatica</name>
    <name type="common">Asian tapeworm</name>
    <dbReference type="NCBI Taxonomy" id="60517"/>
    <lineage>
        <taxon>Eukaryota</taxon>
        <taxon>Metazoa</taxon>
        <taxon>Spiralia</taxon>
        <taxon>Lophotrochozoa</taxon>
        <taxon>Platyhelminthes</taxon>
        <taxon>Cestoda</taxon>
        <taxon>Eucestoda</taxon>
        <taxon>Cyclophyllidea</taxon>
        <taxon>Taeniidae</taxon>
        <taxon>Taenia</taxon>
    </lineage>
</organism>
<dbReference type="WBParaSite" id="TASK_0000028901-mRNA-1">
    <property type="protein sequence ID" value="TASK_0000028901-mRNA-1"/>
    <property type="gene ID" value="TASK_0000028901"/>
</dbReference>
<evidence type="ECO:0000313" key="7">
    <source>
        <dbReference type="EMBL" id="VDK20603.1"/>
    </source>
</evidence>
<accession>A0A0R3VSW5</accession>
<dbReference type="GO" id="GO:0015631">
    <property type="term" value="F:tubulin binding"/>
    <property type="evidence" value="ECO:0007669"/>
    <property type="project" value="TreeGrafter"/>
</dbReference>
<dbReference type="Gene3D" id="2.60.40.10">
    <property type="entry name" value="Immunoglobulins"/>
    <property type="match status" value="3"/>
</dbReference>
<gene>
    <name evidence="7" type="ORF">TASK_LOCUS290</name>
</gene>
<evidence type="ECO:0000256" key="4">
    <source>
        <dbReference type="ARBA" id="ARBA00023069"/>
    </source>
</evidence>
<dbReference type="InterPro" id="IPR013783">
    <property type="entry name" value="Ig-like_fold"/>
</dbReference>
<dbReference type="PANTHER" id="PTHR46348:SF1">
    <property type="entry name" value="DELETED IN LUNG AND ESOPHAGEAL CANCER PROTEIN 1"/>
    <property type="match status" value="1"/>
</dbReference>
<reference evidence="7 8" key="2">
    <citation type="submission" date="2018-11" db="EMBL/GenBank/DDBJ databases">
        <authorList>
            <consortium name="Pathogen Informatics"/>
        </authorList>
    </citation>
    <scope>NUCLEOTIDE SEQUENCE [LARGE SCALE GENOMIC DNA]</scope>
</reference>
<dbReference type="AlphaFoldDB" id="A0A0R3VSW5"/>
<evidence type="ECO:0000313" key="9">
    <source>
        <dbReference type="WBParaSite" id="TASK_0000028901-mRNA-1"/>
    </source>
</evidence>
<sequence length="426" mass="46767">MGLCLVNSTISKLLPFNLASKKSALISLRPDLNCVFDVLPRECEIFQGITTEALINFSPIVSGEFQTTLQVESGNRHVGEIVCYGKLGKHGTTLIVRAAQLQCKEVFEVLKLHASAAVAPPEITLSPKAITLSDPVVLAEPAKIKVKMSNPSVTCPVSFYWTLPRSEAEDSNVSFCPKSGELVALETRTVNISITPKGLGHWQYLLSCNLNESSETPVLLQISCEVVSPTIELETDLLDFGVVCPNQTLAKNTYLRNSSSMSLMWSAVCPQESNSSFTIRPSGGTIRPKHEQTILVEFHPQSVDRFQEEVEFKVEGAPPPPRTLSLIGQAQIANVTMEPQEIRIDELCVTIPQNFTIKLKNLSSVPAKFRWLTAECTELRSVRVSLSPTQGHIRSLQCVKVVVTLTATAMVSEIGARIRIRNITLL</sequence>
<evidence type="ECO:0000313" key="8">
    <source>
        <dbReference type="Proteomes" id="UP000282613"/>
    </source>
</evidence>
<dbReference type="OrthoDB" id="2115465at2759"/>
<evidence type="ECO:0000259" key="6">
    <source>
        <dbReference type="Pfam" id="PF22544"/>
    </source>
</evidence>
<dbReference type="STRING" id="60517.A0A0R3VSW5"/>
<keyword evidence="4" id="KW-0969">Cilium</keyword>
<dbReference type="GO" id="GO:0008285">
    <property type="term" value="P:negative regulation of cell population proliferation"/>
    <property type="evidence" value="ECO:0007669"/>
    <property type="project" value="InterPro"/>
</dbReference>
<evidence type="ECO:0000256" key="2">
    <source>
        <dbReference type="ARBA" id="ARBA00004496"/>
    </source>
</evidence>
<dbReference type="Proteomes" id="UP000282613">
    <property type="component" value="Unassembled WGS sequence"/>
</dbReference>
<dbReference type="PANTHER" id="PTHR46348">
    <property type="entry name" value="DELETED IN LUNG AND ESOPHAGEAL CANCER PROTEIN 1"/>
    <property type="match status" value="1"/>
</dbReference>
<keyword evidence="3" id="KW-0963">Cytoplasm</keyword>
<protein>
    <submittedName>
        <fullName evidence="9">Hydrocephalus-inducing protein homolog</fullName>
    </submittedName>
</protein>
<evidence type="ECO:0000256" key="1">
    <source>
        <dbReference type="ARBA" id="ARBA00004138"/>
    </source>
</evidence>
<feature type="domain" description="HYDIN/VesB/CFA65-like Ig-like" evidence="6">
    <location>
        <begin position="229"/>
        <end position="328"/>
    </location>
</feature>
<proteinExistence type="predicted"/>
<reference evidence="9" key="1">
    <citation type="submission" date="2016-04" db="UniProtKB">
        <authorList>
            <consortium name="WormBaseParasite"/>
        </authorList>
    </citation>
    <scope>IDENTIFICATION</scope>
</reference>
<dbReference type="InterPro" id="IPR053879">
    <property type="entry name" value="HYDIN_VesB_CFA65-like_Ig"/>
</dbReference>